<evidence type="ECO:0000313" key="5">
    <source>
        <dbReference type="Proteomes" id="UP000319578"/>
    </source>
</evidence>
<keyword evidence="5" id="KW-1185">Reference proteome</keyword>
<name>A0A0K9YWT1_9BACL</name>
<dbReference type="PATRIC" id="fig|54915.3.peg.6220"/>
<dbReference type="RefSeq" id="WP_049737172.1">
    <property type="nucleotide sequence ID" value="NZ_BJON01000008.1"/>
</dbReference>
<dbReference type="InterPro" id="IPR024775">
    <property type="entry name" value="DinB-like"/>
</dbReference>
<reference evidence="2 5" key="3">
    <citation type="submission" date="2019-06" db="EMBL/GenBank/DDBJ databases">
        <title>Whole genome shotgun sequence of Brevibacillus reuszeri NBRC 15719.</title>
        <authorList>
            <person name="Hosoyama A."/>
            <person name="Uohara A."/>
            <person name="Ohji S."/>
            <person name="Ichikawa N."/>
        </authorList>
    </citation>
    <scope>NUCLEOTIDE SEQUENCE [LARGE SCALE GENOMIC DNA]</scope>
    <source>
        <strain evidence="2 5">NBRC 15719</strain>
    </source>
</reference>
<dbReference type="Pfam" id="PF12867">
    <property type="entry name" value="DinB_2"/>
    <property type="match status" value="1"/>
</dbReference>
<reference evidence="4" key="1">
    <citation type="submission" date="2015-07" db="EMBL/GenBank/DDBJ databases">
        <title>Genome sequencing project for genomic taxonomy and phylogenomics of Bacillus-like bacteria.</title>
        <authorList>
            <person name="Liu B."/>
            <person name="Wang J."/>
            <person name="Zhu Y."/>
            <person name="Liu G."/>
            <person name="Chen Q."/>
            <person name="Chen Z."/>
            <person name="Lan J."/>
            <person name="Che J."/>
            <person name="Ge C."/>
            <person name="Shi H."/>
            <person name="Pan Z."/>
            <person name="Liu X."/>
        </authorList>
    </citation>
    <scope>NUCLEOTIDE SEQUENCE [LARGE SCALE GENOMIC DNA]</scope>
    <source>
        <strain evidence="4">DSM 9887</strain>
    </source>
</reference>
<proteinExistence type="predicted"/>
<dbReference type="Proteomes" id="UP000319578">
    <property type="component" value="Unassembled WGS sequence"/>
</dbReference>
<evidence type="ECO:0000313" key="2">
    <source>
        <dbReference type="EMBL" id="GED68473.1"/>
    </source>
</evidence>
<organism evidence="3 4">
    <name type="scientific">Brevibacillus reuszeri</name>
    <dbReference type="NCBI Taxonomy" id="54915"/>
    <lineage>
        <taxon>Bacteria</taxon>
        <taxon>Bacillati</taxon>
        <taxon>Bacillota</taxon>
        <taxon>Bacilli</taxon>
        <taxon>Bacillales</taxon>
        <taxon>Paenibacillaceae</taxon>
        <taxon>Brevibacillus</taxon>
    </lineage>
</organism>
<dbReference type="Proteomes" id="UP000036834">
    <property type="component" value="Unassembled WGS sequence"/>
</dbReference>
<sequence length="160" mass="18196">MAHAKDVVADQLLANANDPSWYLPFSDAVKDVTEEAAFWKPSEDSNSIAELTQHLIYWNETWQTRYIENNVQAVPSIGDNNKSFVISDKHTFAMLKEGLLEVLLKWQPLLSEEKLASEVHGFVEAVQWWAVLGNVTTHNAFHIGQMVYIRKLYKIHGAGQ</sequence>
<reference evidence="3" key="2">
    <citation type="submission" date="2015-07" db="EMBL/GenBank/DDBJ databases">
        <title>MeaNS - Measles Nucleotide Surveillance Program.</title>
        <authorList>
            <person name="Tran T."/>
            <person name="Druce J."/>
        </authorList>
    </citation>
    <scope>NUCLEOTIDE SEQUENCE</scope>
    <source>
        <strain evidence="3">DSM 9887</strain>
    </source>
</reference>
<comment type="caution">
    <text evidence="3">The sequence shown here is derived from an EMBL/GenBank/DDBJ whole genome shotgun (WGS) entry which is preliminary data.</text>
</comment>
<evidence type="ECO:0000313" key="3">
    <source>
        <dbReference type="EMBL" id="KNB73179.1"/>
    </source>
</evidence>
<protein>
    <submittedName>
        <fullName evidence="3">DltD domain-containing protein</fullName>
    </submittedName>
</protein>
<evidence type="ECO:0000259" key="1">
    <source>
        <dbReference type="Pfam" id="PF12867"/>
    </source>
</evidence>
<gene>
    <name evidence="3" type="ORF">ADS79_04185</name>
    <name evidence="2" type="ORF">BRE01_21750</name>
</gene>
<dbReference type="STRING" id="54915.ADS79_04185"/>
<dbReference type="EMBL" id="LGIQ01000005">
    <property type="protein sequence ID" value="KNB73179.1"/>
    <property type="molecule type" value="Genomic_DNA"/>
</dbReference>
<dbReference type="Gene3D" id="1.20.120.450">
    <property type="entry name" value="dinb family like domain"/>
    <property type="match status" value="1"/>
</dbReference>
<dbReference type="InterPro" id="IPR034660">
    <property type="entry name" value="DinB/YfiT-like"/>
</dbReference>
<accession>A0A0K9YWT1</accession>
<dbReference type="SUPFAM" id="SSF109854">
    <property type="entry name" value="DinB/YfiT-like putative metalloenzymes"/>
    <property type="match status" value="1"/>
</dbReference>
<evidence type="ECO:0000313" key="4">
    <source>
        <dbReference type="Proteomes" id="UP000036834"/>
    </source>
</evidence>
<dbReference type="OrthoDB" id="9798830at2"/>
<dbReference type="AlphaFoldDB" id="A0A0K9YWT1"/>
<feature type="domain" description="DinB-like" evidence="1">
    <location>
        <begin position="26"/>
        <end position="146"/>
    </location>
</feature>
<dbReference type="EMBL" id="BJON01000008">
    <property type="protein sequence ID" value="GED68473.1"/>
    <property type="molecule type" value="Genomic_DNA"/>
</dbReference>